<accession>A0ABQ0U6A7</accession>
<feature type="region of interest" description="Disordered" evidence="1">
    <location>
        <begin position="106"/>
        <end position="138"/>
    </location>
</feature>
<evidence type="ECO:0000256" key="1">
    <source>
        <dbReference type="SAM" id="MobiDB-lite"/>
    </source>
</evidence>
<reference evidence="2 3" key="1">
    <citation type="submission" date="2019-07" db="EMBL/GenBank/DDBJ databases">
        <title>Whole genome shotgun sequence of Halomonas halophila NBRC 102604.</title>
        <authorList>
            <person name="Hosoyama A."/>
            <person name="Uohara A."/>
            <person name="Ohji S."/>
            <person name="Ichikawa N."/>
        </authorList>
    </citation>
    <scope>NUCLEOTIDE SEQUENCE [LARGE SCALE GENOMIC DNA]</scope>
    <source>
        <strain evidence="2 3">NBRC 102604</strain>
    </source>
</reference>
<gene>
    <name evidence="2" type="ORF">HHA04nite_10880</name>
</gene>
<comment type="caution">
    <text evidence="2">The sequence shown here is derived from an EMBL/GenBank/DDBJ whole genome shotgun (WGS) entry which is preliminary data.</text>
</comment>
<protein>
    <submittedName>
        <fullName evidence="2">Uncharacterized protein</fullName>
    </submittedName>
</protein>
<dbReference type="EMBL" id="BJUS01000008">
    <property type="protein sequence ID" value="GEK72544.1"/>
    <property type="molecule type" value="Genomic_DNA"/>
</dbReference>
<keyword evidence="3" id="KW-1185">Reference proteome</keyword>
<evidence type="ECO:0000313" key="2">
    <source>
        <dbReference type="EMBL" id="GEK72544.1"/>
    </source>
</evidence>
<dbReference type="Proteomes" id="UP000321121">
    <property type="component" value="Unassembled WGS sequence"/>
</dbReference>
<name>A0ABQ0U6A7_9GAMM</name>
<proteinExistence type="predicted"/>
<sequence>MSCCASSHGSSRFIGTVPGTLLARPGGTVSKKDHAWPLPDIVDIDGTDDALSGHVSRKGILLDRAYSICLLPTWRVRPRDPSIGKGSTVLIGVSRRVWTRVAAGIGPGHSHRRAFPPDTQRGRRPAADAPVRWRTRSG</sequence>
<evidence type="ECO:0000313" key="3">
    <source>
        <dbReference type="Proteomes" id="UP000321121"/>
    </source>
</evidence>
<organism evidence="2 3">
    <name type="scientific">Halomonas halophila</name>
    <dbReference type="NCBI Taxonomy" id="29573"/>
    <lineage>
        <taxon>Bacteria</taxon>
        <taxon>Pseudomonadati</taxon>
        <taxon>Pseudomonadota</taxon>
        <taxon>Gammaproteobacteria</taxon>
        <taxon>Oceanospirillales</taxon>
        <taxon>Halomonadaceae</taxon>
        <taxon>Halomonas</taxon>
    </lineage>
</organism>